<organism evidence="24 25">
    <name type="scientific">Piromyces finnis</name>
    <dbReference type="NCBI Taxonomy" id="1754191"/>
    <lineage>
        <taxon>Eukaryota</taxon>
        <taxon>Fungi</taxon>
        <taxon>Fungi incertae sedis</taxon>
        <taxon>Chytridiomycota</taxon>
        <taxon>Chytridiomycota incertae sedis</taxon>
        <taxon>Neocallimastigomycetes</taxon>
        <taxon>Neocallimastigales</taxon>
        <taxon>Neocallimastigaceae</taxon>
        <taxon>Piromyces</taxon>
    </lineage>
</organism>
<dbReference type="InterPro" id="IPR029063">
    <property type="entry name" value="SAM-dependent_MTases_sf"/>
</dbReference>
<evidence type="ECO:0000256" key="7">
    <source>
        <dbReference type="ARBA" id="ARBA00022603"/>
    </source>
</evidence>
<comment type="catalytic activity">
    <reaction evidence="16">
        <text>a 5'-end (N(2),N(7)-dimethyl 5'-triphosphoguanosine)-ribonucleoside in snRNA + S-adenosyl-L-methionine = a 5'-end (N(2),N(2),N(7)-trimethyl 5'-triphosphoguanosine)-ribonucleoside in snRNA + S-adenosyl-L-homocysteine + H(+)</text>
        <dbReference type="Rhea" id="RHEA:78479"/>
        <dbReference type="Rhea" id="RHEA-COMP:19087"/>
        <dbReference type="Rhea" id="RHEA-COMP:19089"/>
        <dbReference type="ChEBI" id="CHEBI:15378"/>
        <dbReference type="ChEBI" id="CHEBI:57856"/>
        <dbReference type="ChEBI" id="CHEBI:59789"/>
        <dbReference type="ChEBI" id="CHEBI:167623"/>
        <dbReference type="ChEBI" id="CHEBI:172880"/>
    </reaction>
    <physiologicalReaction direction="left-to-right" evidence="16">
        <dbReference type="Rhea" id="RHEA:78480"/>
    </physiologicalReaction>
</comment>
<dbReference type="FunFam" id="3.40.50.150:FF:000066">
    <property type="entry name" value="Trimethylguanosine synthase 1"/>
    <property type="match status" value="1"/>
</dbReference>
<evidence type="ECO:0000256" key="16">
    <source>
        <dbReference type="ARBA" id="ARBA00048763"/>
    </source>
</evidence>
<evidence type="ECO:0000256" key="23">
    <source>
        <dbReference type="SAM" id="MobiDB-lite"/>
    </source>
</evidence>
<comment type="catalytic activity">
    <reaction evidence="15">
        <text>a 5'-end (N(7)-methyl 5'-triphosphoguanosine)-ribonucleoside in snoRNA + S-adenosyl-L-methionine = a 5'-end (N(2),N(7)-dimethyl 5'-triphosphoguanosine)-ribonucleoside in snoRNA + S-adenosyl-L-homocysteine + H(+)</text>
        <dbReference type="Rhea" id="RHEA:78475"/>
        <dbReference type="Rhea" id="RHEA-COMP:19086"/>
        <dbReference type="Rhea" id="RHEA-COMP:19088"/>
        <dbReference type="ChEBI" id="CHEBI:15378"/>
        <dbReference type="ChEBI" id="CHEBI:57856"/>
        <dbReference type="ChEBI" id="CHEBI:59789"/>
        <dbReference type="ChEBI" id="CHEBI:156461"/>
        <dbReference type="ChEBI" id="CHEBI:172880"/>
    </reaction>
    <physiologicalReaction direction="left-to-right" evidence="15">
        <dbReference type="Rhea" id="RHEA:78476"/>
    </physiologicalReaction>
</comment>
<keyword evidence="11" id="KW-0804">Transcription</keyword>
<comment type="subcellular location">
    <subcellularLocation>
        <location evidence="2">Cytoplasm</location>
    </subcellularLocation>
    <subcellularLocation>
        <location evidence="1">Nucleus</location>
        <location evidence="1">Cajal body</location>
    </subcellularLocation>
    <subcellularLocation>
        <location evidence="3">Nucleus</location>
        <location evidence="3">Nucleolus</location>
    </subcellularLocation>
</comment>
<dbReference type="InterPro" id="IPR019012">
    <property type="entry name" value="RNA_cap_Gua-N2-MeTrfase"/>
</dbReference>
<dbReference type="Pfam" id="PF09445">
    <property type="entry name" value="Methyltransf_15"/>
    <property type="match status" value="1"/>
</dbReference>
<keyword evidence="8 24" id="KW-0808">Transferase</keyword>
<evidence type="ECO:0000256" key="12">
    <source>
        <dbReference type="ARBA" id="ARBA00023242"/>
    </source>
</evidence>
<dbReference type="GO" id="GO:0005737">
    <property type="term" value="C:cytoplasm"/>
    <property type="evidence" value="ECO:0007669"/>
    <property type="project" value="UniProtKB-SubCell"/>
</dbReference>
<feature type="compositionally biased region" description="Low complexity" evidence="23">
    <location>
        <begin position="35"/>
        <end position="51"/>
    </location>
</feature>
<dbReference type="OrthoDB" id="194443at2759"/>
<evidence type="ECO:0000256" key="22">
    <source>
        <dbReference type="ARBA" id="ARBA00081504"/>
    </source>
</evidence>
<evidence type="ECO:0000256" key="10">
    <source>
        <dbReference type="ARBA" id="ARBA00023015"/>
    </source>
</evidence>
<evidence type="ECO:0000256" key="5">
    <source>
        <dbReference type="ARBA" id="ARBA00022490"/>
    </source>
</evidence>
<feature type="compositionally biased region" description="Basic and acidic residues" evidence="23">
    <location>
        <begin position="1"/>
        <end position="14"/>
    </location>
</feature>
<evidence type="ECO:0000256" key="20">
    <source>
        <dbReference type="ARBA" id="ARBA00064494"/>
    </source>
</evidence>
<comment type="function">
    <text evidence="19">Catalyzes the 2 serial methylation steps for the conversion of the 7-monomethylguanosine (m(7)G) caps of snRNAs and snoRNAs to a 2,2,7-trimethylguanosine (m(2,2,7)G) cap structure. The enzyme is specific for guanine, and N7 methylation must precede N2 methylation. Hypermethylation of the m7G cap of U snRNAs leads to their concentration in nuclear foci, their colocalization with coilin and the formation of canonical Cajal bodies (CBs). Plays a role in transcriptional regulation.</text>
</comment>
<feature type="region of interest" description="Disordered" evidence="23">
    <location>
        <begin position="1"/>
        <end position="54"/>
    </location>
</feature>
<evidence type="ECO:0000256" key="4">
    <source>
        <dbReference type="ARBA" id="ARBA00018517"/>
    </source>
</evidence>
<dbReference type="EMBL" id="MCFH01000027">
    <property type="protein sequence ID" value="ORX48400.1"/>
    <property type="molecule type" value="Genomic_DNA"/>
</dbReference>
<keyword evidence="25" id="KW-1185">Reference proteome</keyword>
<evidence type="ECO:0000256" key="8">
    <source>
        <dbReference type="ARBA" id="ARBA00022679"/>
    </source>
</evidence>
<evidence type="ECO:0000256" key="1">
    <source>
        <dbReference type="ARBA" id="ARBA00004408"/>
    </source>
</evidence>
<dbReference type="STRING" id="1754191.A0A1Y1V6F5"/>
<evidence type="ECO:0000256" key="19">
    <source>
        <dbReference type="ARBA" id="ARBA00057179"/>
    </source>
</evidence>
<keyword evidence="7 24" id="KW-0489">Methyltransferase</keyword>
<evidence type="ECO:0000256" key="2">
    <source>
        <dbReference type="ARBA" id="ARBA00004496"/>
    </source>
</evidence>
<dbReference type="Proteomes" id="UP000193719">
    <property type="component" value="Unassembled WGS sequence"/>
</dbReference>
<dbReference type="AlphaFoldDB" id="A0A1Y1V6F5"/>
<reference evidence="24 25" key="2">
    <citation type="submission" date="2016-08" db="EMBL/GenBank/DDBJ databases">
        <title>Pervasive Adenine N6-methylation of Active Genes in Fungi.</title>
        <authorList>
            <consortium name="DOE Joint Genome Institute"/>
            <person name="Mondo S.J."/>
            <person name="Dannebaum R.O."/>
            <person name="Kuo R.C."/>
            <person name="Labutti K."/>
            <person name="Haridas S."/>
            <person name="Kuo A."/>
            <person name="Salamov A."/>
            <person name="Ahrendt S.R."/>
            <person name="Lipzen A."/>
            <person name="Sullivan W."/>
            <person name="Andreopoulos W.B."/>
            <person name="Clum A."/>
            <person name="Lindquist E."/>
            <person name="Daum C."/>
            <person name="Ramamoorthy G.K."/>
            <person name="Gryganskyi A."/>
            <person name="Culley D."/>
            <person name="Magnuson J.K."/>
            <person name="James T.Y."/>
            <person name="O'Malley M.A."/>
            <person name="Stajich J.E."/>
            <person name="Spatafora J.W."/>
            <person name="Visel A."/>
            <person name="Grigoriev I.V."/>
        </authorList>
    </citation>
    <scope>NUCLEOTIDE SEQUENCE [LARGE SCALE GENOMIC DNA]</scope>
    <source>
        <strain evidence="25">finn</strain>
    </source>
</reference>
<keyword evidence="12" id="KW-0539">Nucleus</keyword>
<evidence type="ECO:0000256" key="6">
    <source>
        <dbReference type="ARBA" id="ARBA00022553"/>
    </source>
</evidence>
<name>A0A1Y1V6F5_9FUNG</name>
<evidence type="ECO:0000256" key="13">
    <source>
        <dbReference type="ARBA" id="ARBA00025783"/>
    </source>
</evidence>
<dbReference type="GO" id="GO:0071164">
    <property type="term" value="F:RNA cap trimethylguanosine synthase activity"/>
    <property type="evidence" value="ECO:0007669"/>
    <property type="project" value="TreeGrafter"/>
</dbReference>
<dbReference type="CDD" id="cd02440">
    <property type="entry name" value="AdoMet_MTases"/>
    <property type="match status" value="1"/>
</dbReference>
<dbReference type="GO" id="GO:0005730">
    <property type="term" value="C:nucleolus"/>
    <property type="evidence" value="ECO:0007669"/>
    <property type="project" value="UniProtKB-SubCell"/>
</dbReference>
<comment type="subunit">
    <text evidence="20">May form homooligomers. Interacts with CREBBP/CBP, EED/WAIT1, EP300/P300, NCOA6/PRIP, PPARBP/PBP and SMN.</text>
</comment>
<comment type="catalytic activity">
    <reaction evidence="17">
        <text>a 5'-end (N(7)-methyl 5'-triphosphoguanosine)-ribonucleoside in snRNA + S-adenosyl-L-methionine = a 5'-end (N(2),N(7)-dimethyl 5'-triphosphoguanosine)-ribonucleoside in snRNA + S-adenosyl-L-homocysteine + H(+)</text>
        <dbReference type="Rhea" id="RHEA:78471"/>
        <dbReference type="Rhea" id="RHEA-COMP:19085"/>
        <dbReference type="Rhea" id="RHEA-COMP:19087"/>
        <dbReference type="ChEBI" id="CHEBI:15378"/>
        <dbReference type="ChEBI" id="CHEBI:57856"/>
        <dbReference type="ChEBI" id="CHEBI:59789"/>
        <dbReference type="ChEBI" id="CHEBI:156461"/>
        <dbReference type="ChEBI" id="CHEBI:172880"/>
    </reaction>
    <physiologicalReaction direction="left-to-right" evidence="17">
        <dbReference type="Rhea" id="RHEA:78472"/>
    </physiologicalReaction>
</comment>
<evidence type="ECO:0000256" key="14">
    <source>
        <dbReference type="ARBA" id="ARBA00047418"/>
    </source>
</evidence>
<comment type="caution">
    <text evidence="24">The sequence shown here is derived from an EMBL/GenBank/DDBJ whole genome shotgun (WGS) entry which is preliminary data.</text>
</comment>
<reference evidence="24 25" key="1">
    <citation type="submission" date="2016-08" db="EMBL/GenBank/DDBJ databases">
        <title>Genomes of anaerobic fungi encode conserved fungal cellulosomes for biomass hydrolysis.</title>
        <authorList>
            <consortium name="DOE Joint Genome Institute"/>
            <person name="Haitjema C.H."/>
            <person name="Gilmore S.P."/>
            <person name="Henske J.K."/>
            <person name="Solomon K.V."/>
            <person name="De Groot R."/>
            <person name="Kuo A."/>
            <person name="Mondo S.J."/>
            <person name="Salamov A.A."/>
            <person name="Labutti K."/>
            <person name="Zhao Z."/>
            <person name="Chiniquy J."/>
            <person name="Barry K."/>
            <person name="Brewer H.M."/>
            <person name="Purvine S.O."/>
            <person name="Wright A.T."/>
            <person name="Boxma B."/>
            <person name="Van Alen T."/>
            <person name="Hackstein J.H."/>
            <person name="Baker S.E."/>
            <person name="Grigoriev I.V."/>
            <person name="O'Malley M.A."/>
        </authorList>
    </citation>
    <scope>NUCLEOTIDE SEQUENCE [LARGE SCALE GENOMIC DNA]</scope>
    <source>
        <strain evidence="25">finn</strain>
    </source>
</reference>
<evidence type="ECO:0000256" key="17">
    <source>
        <dbReference type="ARBA" id="ARBA00049075"/>
    </source>
</evidence>
<comment type="similarity">
    <text evidence="13">Belongs to the methyltransferase superfamily. Trimethylguanosine synthase family.</text>
</comment>
<evidence type="ECO:0000256" key="18">
    <source>
        <dbReference type="ARBA" id="ARBA00049790"/>
    </source>
</evidence>
<evidence type="ECO:0000256" key="15">
    <source>
        <dbReference type="ARBA" id="ARBA00048740"/>
    </source>
</evidence>
<evidence type="ECO:0000256" key="11">
    <source>
        <dbReference type="ARBA" id="ARBA00023163"/>
    </source>
</evidence>
<dbReference type="SUPFAM" id="SSF53335">
    <property type="entry name" value="S-adenosyl-L-methionine-dependent methyltransferases"/>
    <property type="match status" value="1"/>
</dbReference>
<dbReference type="Gene3D" id="3.40.50.150">
    <property type="entry name" value="Vaccinia Virus protein VP39"/>
    <property type="match status" value="1"/>
</dbReference>
<evidence type="ECO:0000313" key="25">
    <source>
        <dbReference type="Proteomes" id="UP000193719"/>
    </source>
</evidence>
<dbReference type="PANTHER" id="PTHR14741">
    <property type="entry name" value="S-ADENOSYLMETHIONINE-DEPENDENT METHYLTRANSFERASE RELATED"/>
    <property type="match status" value="1"/>
</dbReference>
<accession>A0A1Y1V6F5</accession>
<evidence type="ECO:0000313" key="24">
    <source>
        <dbReference type="EMBL" id="ORX48400.1"/>
    </source>
</evidence>
<dbReference type="PANTHER" id="PTHR14741:SF32">
    <property type="entry name" value="TRIMETHYLGUANOSINE SYNTHASE"/>
    <property type="match status" value="1"/>
</dbReference>
<keyword evidence="10" id="KW-0805">Transcription regulation</keyword>
<dbReference type="GO" id="GO:0015030">
    <property type="term" value="C:Cajal body"/>
    <property type="evidence" value="ECO:0007669"/>
    <property type="project" value="UniProtKB-SubCell"/>
</dbReference>
<keyword evidence="6" id="KW-0597">Phosphoprotein</keyword>
<keyword evidence="9" id="KW-0949">S-adenosyl-L-methionine</keyword>
<gene>
    <name evidence="24" type="ORF">BCR36DRAFT_354713</name>
</gene>
<evidence type="ECO:0000256" key="21">
    <source>
        <dbReference type="ARBA" id="ARBA00079339"/>
    </source>
</evidence>
<proteinExistence type="inferred from homology"/>
<keyword evidence="5" id="KW-0963">Cytoplasm</keyword>
<sequence>MNDRKKPKINENNKTKSNNVDVDIDIDNNNKTETENENSLNNKNTNNNENNENNHIKGKLLEENTAINNIAEKISIFNQLINKRNSPSLSPLPTNQESGLSKNQESIDDKIFGTKILKWSYETLPEHIKKYWHQRYSLFSKFDDGIMLDEESWFSVTHEKIAQHIAKRCKCNVIVDGFCGAGGNSIQFAKYCEKVISIDIDPVKIECARNNAKIYGVEDKIEFINGNFLELIPSLKEKYSPDVIFISPPWGGPSYLKMDYYDLCYVQPIDGVELFNMVKSVTNNIAYYLPRNCDYDQIRLLADPGQVCELEQEYLNDKMRSFTIYFGNLVNTVNPILLEDYEKEYEMNEIEEDDDEIEEKEEAINTYLSYE</sequence>
<protein>
    <recommendedName>
        <fullName evidence="4">Trimethylguanosine synthase</fullName>
    </recommendedName>
    <alternativeName>
        <fullName evidence="18">Cap-specific guanine-N(2) methyltransferase</fullName>
    </alternativeName>
    <alternativeName>
        <fullName evidence="21">Nuclear receptor coactivator 6-interacting protein</fullName>
    </alternativeName>
    <alternativeName>
        <fullName evidence="22">PRIP-interacting protein with methyltransferase motif</fullName>
    </alternativeName>
</protein>
<comment type="catalytic activity">
    <reaction evidence="14">
        <text>a 5'-end (N(2),N(7)-dimethyl 5'-triphosphoguanosine)-ribonucleoside in snoRNA + S-adenosyl-L-methionine = a 5'-end (N(2),N(2),N(7)-trimethyl 5'-triphosphoguanosine)-ribonucleoside in snoRNA + S-adenosyl-L-homocysteine + H(+)</text>
        <dbReference type="Rhea" id="RHEA:78507"/>
        <dbReference type="Rhea" id="RHEA-COMP:19088"/>
        <dbReference type="Rhea" id="RHEA-COMP:19090"/>
        <dbReference type="ChEBI" id="CHEBI:15378"/>
        <dbReference type="ChEBI" id="CHEBI:57856"/>
        <dbReference type="ChEBI" id="CHEBI:59789"/>
        <dbReference type="ChEBI" id="CHEBI:167623"/>
        <dbReference type="ChEBI" id="CHEBI:172880"/>
    </reaction>
    <physiologicalReaction direction="left-to-right" evidence="14">
        <dbReference type="Rhea" id="RHEA:78508"/>
    </physiologicalReaction>
</comment>
<evidence type="ECO:0000256" key="3">
    <source>
        <dbReference type="ARBA" id="ARBA00004604"/>
    </source>
</evidence>
<evidence type="ECO:0000256" key="9">
    <source>
        <dbReference type="ARBA" id="ARBA00022691"/>
    </source>
</evidence>